<sequence length="72" mass="8180">MCHIFIYDGILDEKRKSVQETSPYHGICITNNKNASFANIDAENGFKNIDRDISKYDCSLPSLKKVVLTLEN</sequence>
<organism evidence="1 2">
    <name type="scientific">Splendidivirga corallicola</name>
    <dbReference type="NCBI Taxonomy" id="3051826"/>
    <lineage>
        <taxon>Bacteria</taxon>
        <taxon>Pseudomonadati</taxon>
        <taxon>Bacteroidota</taxon>
        <taxon>Cytophagia</taxon>
        <taxon>Cytophagales</taxon>
        <taxon>Splendidivirgaceae</taxon>
        <taxon>Splendidivirga</taxon>
    </lineage>
</organism>
<dbReference type="EMBL" id="JAUJEA010000001">
    <property type="protein sequence ID" value="MDN5200792.1"/>
    <property type="molecule type" value="Genomic_DNA"/>
</dbReference>
<evidence type="ECO:0000313" key="2">
    <source>
        <dbReference type="Proteomes" id="UP001172082"/>
    </source>
</evidence>
<dbReference type="RefSeq" id="WP_346750812.1">
    <property type="nucleotide sequence ID" value="NZ_JAUJEA010000001.1"/>
</dbReference>
<evidence type="ECO:0000313" key="1">
    <source>
        <dbReference type="EMBL" id="MDN5200792.1"/>
    </source>
</evidence>
<gene>
    <name evidence="1" type="ORF">QQ008_05455</name>
</gene>
<keyword evidence="2" id="KW-1185">Reference proteome</keyword>
<name>A0ABT8KL93_9BACT</name>
<protein>
    <submittedName>
        <fullName evidence="1">Uncharacterized protein</fullName>
    </submittedName>
</protein>
<proteinExistence type="predicted"/>
<reference evidence="1" key="1">
    <citation type="submission" date="2023-06" db="EMBL/GenBank/DDBJ databases">
        <title>Genomic of Parafulvivirga corallium.</title>
        <authorList>
            <person name="Wang G."/>
        </authorList>
    </citation>
    <scope>NUCLEOTIDE SEQUENCE</scope>
    <source>
        <strain evidence="1">BMA10</strain>
    </source>
</reference>
<accession>A0ABT8KL93</accession>
<dbReference type="Proteomes" id="UP001172082">
    <property type="component" value="Unassembled WGS sequence"/>
</dbReference>
<comment type="caution">
    <text evidence="1">The sequence shown here is derived from an EMBL/GenBank/DDBJ whole genome shotgun (WGS) entry which is preliminary data.</text>
</comment>